<dbReference type="Pfam" id="PF02405">
    <property type="entry name" value="MlaE"/>
    <property type="match status" value="1"/>
</dbReference>
<dbReference type="InterPro" id="IPR030802">
    <property type="entry name" value="Permease_MalE"/>
</dbReference>
<gene>
    <name evidence="3" type="ORF">ACFQDM_03400</name>
</gene>
<reference evidence="4" key="1">
    <citation type="journal article" date="2019" name="Int. J. Syst. Evol. Microbiol.">
        <title>The Global Catalogue of Microorganisms (GCM) 10K type strain sequencing project: providing services to taxonomists for standard genome sequencing and annotation.</title>
        <authorList>
            <consortium name="The Broad Institute Genomics Platform"/>
            <consortium name="The Broad Institute Genome Sequencing Center for Infectious Disease"/>
            <person name="Wu L."/>
            <person name="Ma J."/>
        </authorList>
    </citation>
    <scope>NUCLEOTIDE SEQUENCE [LARGE SCALE GENOMIC DNA]</scope>
    <source>
        <strain evidence="4">CGMCC-1.15741</strain>
    </source>
</reference>
<keyword evidence="1" id="KW-0472">Membrane</keyword>
<protein>
    <submittedName>
        <fullName evidence="3">ABC transporter permease</fullName>
    </submittedName>
</protein>
<dbReference type="Gene3D" id="3.30.750.24">
    <property type="entry name" value="STAS domain"/>
    <property type="match status" value="1"/>
</dbReference>
<comment type="caution">
    <text evidence="3">The sequence shown here is derived from an EMBL/GenBank/DDBJ whole genome shotgun (WGS) entry which is preliminary data.</text>
</comment>
<feature type="domain" description="STAS" evidence="2">
    <location>
        <begin position="2"/>
        <end position="116"/>
    </location>
</feature>
<feature type="transmembrane region" description="Helical" evidence="1">
    <location>
        <begin position="311"/>
        <end position="330"/>
    </location>
</feature>
<dbReference type="InterPro" id="IPR036513">
    <property type="entry name" value="STAS_dom_sf"/>
</dbReference>
<organism evidence="3 4">
    <name type="scientific">Ponticaulis profundi</name>
    <dbReference type="NCBI Taxonomy" id="2665222"/>
    <lineage>
        <taxon>Bacteria</taxon>
        <taxon>Pseudomonadati</taxon>
        <taxon>Pseudomonadota</taxon>
        <taxon>Alphaproteobacteria</taxon>
        <taxon>Hyphomonadales</taxon>
        <taxon>Hyphomonadaceae</taxon>
        <taxon>Ponticaulis</taxon>
    </lineage>
</organism>
<dbReference type="PROSITE" id="PS50801">
    <property type="entry name" value="STAS"/>
    <property type="match status" value="1"/>
</dbReference>
<dbReference type="Proteomes" id="UP001596303">
    <property type="component" value="Unassembled WGS sequence"/>
</dbReference>
<dbReference type="PANTHER" id="PTHR30188:SF3">
    <property type="entry name" value="ABC TRANSPORTER PERMEASE"/>
    <property type="match status" value="1"/>
</dbReference>
<evidence type="ECO:0000259" key="2">
    <source>
        <dbReference type="PROSITE" id="PS50801"/>
    </source>
</evidence>
<sequence>MSAFQLNQNDGRNVLVVEGDWTIDTIGRLEKDLVALPSLHQDISVDVSNLGALDTAGAFLIARTVSEIEAEAPEHIDLIGDHPQAETLFRLVQTAFEPGEDAKPYRFSVIDLLARIGEGGLEFLREARSTLSFLGRSAVTTVKLLLTPHRIRWTSVVAIMEEAGLDALPIVAFLSFFIGVVIAFIGATILGQTFGATVFTVDLVGWAMLREFGVVLTGILLAGRTNSSFTAQIGSMRMRQEVDAMKTFGLDPVEVLVVPRILAMLVMTPFLTFAATLSGLFGGLVISWLVLDISPILFITRLQEMVPVRNFWVGLSKAPVFALIVAIIACRQGLLVGGDVQSLGKATTASVVQAIFLIIVTDAIYAMVFMELGI</sequence>
<evidence type="ECO:0000256" key="1">
    <source>
        <dbReference type="SAM" id="Phobius"/>
    </source>
</evidence>
<feature type="transmembrane region" description="Helical" evidence="1">
    <location>
        <begin position="203"/>
        <end position="223"/>
    </location>
</feature>
<accession>A0ABW1S769</accession>
<dbReference type="RefSeq" id="WP_377375492.1">
    <property type="nucleotide sequence ID" value="NZ_JBHSSW010000004.1"/>
</dbReference>
<proteinExistence type="predicted"/>
<dbReference type="PANTHER" id="PTHR30188">
    <property type="entry name" value="ABC TRANSPORTER PERMEASE PROTEIN-RELATED"/>
    <property type="match status" value="1"/>
</dbReference>
<keyword evidence="1" id="KW-0812">Transmembrane</keyword>
<name>A0ABW1S769_9PROT</name>
<keyword evidence="1" id="KW-1133">Transmembrane helix</keyword>
<dbReference type="InterPro" id="IPR002645">
    <property type="entry name" value="STAS_dom"/>
</dbReference>
<dbReference type="EMBL" id="JBHSSW010000004">
    <property type="protein sequence ID" value="MFC6197104.1"/>
    <property type="molecule type" value="Genomic_DNA"/>
</dbReference>
<feature type="transmembrane region" description="Helical" evidence="1">
    <location>
        <begin position="351"/>
        <end position="370"/>
    </location>
</feature>
<evidence type="ECO:0000313" key="3">
    <source>
        <dbReference type="EMBL" id="MFC6197104.1"/>
    </source>
</evidence>
<evidence type="ECO:0000313" key="4">
    <source>
        <dbReference type="Proteomes" id="UP001596303"/>
    </source>
</evidence>
<feature type="transmembrane region" description="Helical" evidence="1">
    <location>
        <begin position="170"/>
        <end position="191"/>
    </location>
</feature>
<keyword evidence="4" id="KW-1185">Reference proteome</keyword>